<dbReference type="InterPro" id="IPR032710">
    <property type="entry name" value="NTF2-like_dom_sf"/>
</dbReference>
<accession>A0A1I3NL08</accession>
<reference evidence="1 2" key="1">
    <citation type="submission" date="2016-10" db="EMBL/GenBank/DDBJ databases">
        <authorList>
            <person name="de Groot N.N."/>
        </authorList>
    </citation>
    <scope>NUCLEOTIDE SEQUENCE [LARGE SCALE GENOMIC DNA]</scope>
    <source>
        <strain evidence="1 2">DSM 44468</strain>
    </source>
</reference>
<name>A0A1I3NL08_9PSEU</name>
<dbReference type="Proteomes" id="UP000199025">
    <property type="component" value="Unassembled WGS sequence"/>
</dbReference>
<evidence type="ECO:0000313" key="1">
    <source>
        <dbReference type="EMBL" id="SFJ10024.1"/>
    </source>
</evidence>
<protein>
    <recommendedName>
        <fullName evidence="3">DUF4440 domain-containing protein</fullName>
    </recommendedName>
</protein>
<keyword evidence="2" id="KW-1185">Reference proteome</keyword>
<gene>
    <name evidence="1" type="ORF">SAMN05421835_10374</name>
</gene>
<dbReference type="Gene3D" id="3.10.450.50">
    <property type="match status" value="1"/>
</dbReference>
<evidence type="ECO:0008006" key="3">
    <source>
        <dbReference type="Google" id="ProtNLM"/>
    </source>
</evidence>
<dbReference type="AlphaFoldDB" id="A0A1I3NL08"/>
<evidence type="ECO:0000313" key="2">
    <source>
        <dbReference type="Proteomes" id="UP000199025"/>
    </source>
</evidence>
<organism evidence="1 2">
    <name type="scientific">Amycolatopsis sacchari</name>
    <dbReference type="NCBI Taxonomy" id="115433"/>
    <lineage>
        <taxon>Bacteria</taxon>
        <taxon>Bacillati</taxon>
        <taxon>Actinomycetota</taxon>
        <taxon>Actinomycetes</taxon>
        <taxon>Pseudonocardiales</taxon>
        <taxon>Pseudonocardiaceae</taxon>
        <taxon>Amycolatopsis</taxon>
    </lineage>
</organism>
<dbReference type="SUPFAM" id="SSF54427">
    <property type="entry name" value="NTF2-like"/>
    <property type="match status" value="1"/>
</dbReference>
<sequence>MRFLGPDVAVLTTRGDNYKGAAPKKLPKVQTYTLVREGERWLIAAFQNTRRKALMERLTFRFAPETRPTARR</sequence>
<proteinExistence type="predicted"/>
<dbReference type="EMBL" id="FORP01000003">
    <property type="protein sequence ID" value="SFJ10024.1"/>
    <property type="molecule type" value="Genomic_DNA"/>
</dbReference>